<evidence type="ECO:0000313" key="13">
    <source>
        <dbReference type="EMBL" id="KAK9765279.1"/>
    </source>
</evidence>
<proteinExistence type="inferred from homology"/>
<keyword evidence="4" id="KW-0690">Ribosome biogenesis</keyword>
<comment type="caution">
    <text evidence="13">The sequence shown here is derived from an EMBL/GenBank/DDBJ whole genome shotgun (WGS) entry which is preliminary data.</text>
</comment>
<evidence type="ECO:0000256" key="6">
    <source>
        <dbReference type="ARBA" id="ARBA00022771"/>
    </source>
</evidence>
<keyword evidence="8" id="KW-0539">Nucleus</keyword>
<dbReference type="InterPro" id="IPR036236">
    <property type="entry name" value="Znf_C2H2_sf"/>
</dbReference>
<keyword evidence="5" id="KW-0479">Metal-binding</keyword>
<evidence type="ECO:0000256" key="10">
    <source>
        <dbReference type="PROSITE-ProRule" id="PRU00042"/>
    </source>
</evidence>
<dbReference type="Gene3D" id="3.30.160.60">
    <property type="entry name" value="Classic Zinc Finger"/>
    <property type="match status" value="1"/>
</dbReference>
<dbReference type="SUPFAM" id="SSF57667">
    <property type="entry name" value="beta-beta-alpha zinc fingers"/>
    <property type="match status" value="1"/>
</dbReference>
<comment type="subcellular location">
    <subcellularLocation>
        <location evidence="2">Cytoplasm</location>
    </subcellularLocation>
    <subcellularLocation>
        <location evidence="1">Nucleus</location>
    </subcellularLocation>
</comment>
<dbReference type="InterPro" id="IPR022755">
    <property type="entry name" value="Znf_C2H2_jaz"/>
</dbReference>
<dbReference type="PROSITE" id="PS00028">
    <property type="entry name" value="ZINC_FINGER_C2H2_1"/>
    <property type="match status" value="1"/>
</dbReference>
<evidence type="ECO:0000256" key="5">
    <source>
        <dbReference type="ARBA" id="ARBA00022723"/>
    </source>
</evidence>
<evidence type="ECO:0000259" key="12">
    <source>
        <dbReference type="PROSITE" id="PS50157"/>
    </source>
</evidence>
<evidence type="ECO:0000256" key="1">
    <source>
        <dbReference type="ARBA" id="ARBA00004123"/>
    </source>
</evidence>
<feature type="compositionally biased region" description="Basic residues" evidence="11">
    <location>
        <begin position="1"/>
        <end position="11"/>
    </location>
</feature>
<keyword evidence="7" id="KW-0862">Zinc</keyword>
<organism evidence="13 14">
    <name type="scientific">Basidiobolus ranarum</name>
    <dbReference type="NCBI Taxonomy" id="34480"/>
    <lineage>
        <taxon>Eukaryota</taxon>
        <taxon>Fungi</taxon>
        <taxon>Fungi incertae sedis</taxon>
        <taxon>Zoopagomycota</taxon>
        <taxon>Entomophthoromycotina</taxon>
        <taxon>Basidiobolomycetes</taxon>
        <taxon>Basidiobolales</taxon>
        <taxon>Basidiobolaceae</taxon>
        <taxon>Basidiobolus</taxon>
    </lineage>
</organism>
<evidence type="ECO:0000256" key="9">
    <source>
        <dbReference type="ARBA" id="ARBA00038064"/>
    </source>
</evidence>
<accession>A0ABR2WUV5</accession>
<comment type="similarity">
    <text evidence="9">Belongs to the ZNF593/BUD20 C2H2-type zinc-finger protein family.</text>
</comment>
<feature type="region of interest" description="Disordered" evidence="11">
    <location>
        <begin position="101"/>
        <end position="125"/>
    </location>
</feature>
<dbReference type="Pfam" id="PF12171">
    <property type="entry name" value="zf-C2H2_jaz"/>
    <property type="match status" value="1"/>
</dbReference>
<protein>
    <recommendedName>
        <fullName evidence="12">C2H2-type domain-containing protein</fullName>
    </recommendedName>
</protein>
<dbReference type="EMBL" id="JASJQH010000291">
    <property type="protein sequence ID" value="KAK9765279.1"/>
    <property type="molecule type" value="Genomic_DNA"/>
</dbReference>
<evidence type="ECO:0000313" key="14">
    <source>
        <dbReference type="Proteomes" id="UP001479436"/>
    </source>
</evidence>
<dbReference type="PANTHER" id="PTHR46095">
    <property type="entry name" value="ZINC FINGER PROTEIN 593"/>
    <property type="match status" value="1"/>
</dbReference>
<evidence type="ECO:0000256" key="3">
    <source>
        <dbReference type="ARBA" id="ARBA00022490"/>
    </source>
</evidence>
<evidence type="ECO:0000256" key="11">
    <source>
        <dbReference type="SAM" id="MobiDB-lite"/>
    </source>
</evidence>
<feature type="compositionally biased region" description="Basic and acidic residues" evidence="11">
    <location>
        <begin position="111"/>
        <end position="125"/>
    </location>
</feature>
<dbReference type="InterPro" id="IPR051879">
    <property type="entry name" value="C2H2-ZF_Maturation_Protein"/>
</dbReference>
<evidence type="ECO:0000256" key="4">
    <source>
        <dbReference type="ARBA" id="ARBA00022517"/>
    </source>
</evidence>
<evidence type="ECO:0000256" key="2">
    <source>
        <dbReference type="ARBA" id="ARBA00004496"/>
    </source>
</evidence>
<evidence type="ECO:0000256" key="7">
    <source>
        <dbReference type="ARBA" id="ARBA00022833"/>
    </source>
</evidence>
<keyword evidence="3" id="KW-0963">Cytoplasm</keyword>
<reference evidence="13 14" key="1">
    <citation type="submission" date="2023-04" db="EMBL/GenBank/DDBJ databases">
        <title>Genome of Basidiobolus ranarum AG-B5.</title>
        <authorList>
            <person name="Stajich J.E."/>
            <person name="Carter-House D."/>
            <person name="Gryganskyi A."/>
        </authorList>
    </citation>
    <scope>NUCLEOTIDE SEQUENCE [LARGE SCALE GENOMIC DNA]</scope>
    <source>
        <strain evidence="13 14">AG-B5</strain>
    </source>
</reference>
<dbReference type="PROSITE" id="PS50157">
    <property type="entry name" value="ZINC_FINGER_C2H2_2"/>
    <property type="match status" value="1"/>
</dbReference>
<gene>
    <name evidence="13" type="ORF">K7432_006532</name>
</gene>
<feature type="region of interest" description="Disordered" evidence="11">
    <location>
        <begin position="1"/>
        <end position="30"/>
    </location>
</feature>
<dbReference type="Proteomes" id="UP001479436">
    <property type="component" value="Unassembled WGS sequence"/>
</dbReference>
<keyword evidence="14" id="KW-1185">Reference proteome</keyword>
<keyword evidence="6 10" id="KW-0863">Zinc-finger</keyword>
<sequence length="125" mass="14482">MGRLRRSRTHRGIRDISRKYRTRRRTKDLDQIHEDLKTENTEKLLASQKGDTELPGLGEHFCIQCSRHFISGSALSEHYRGKLHKKRVKLLKEEPYNQKEAEAAAGLTTDNGKRTEKEVKDVNIA</sequence>
<evidence type="ECO:0000256" key="8">
    <source>
        <dbReference type="ARBA" id="ARBA00023242"/>
    </source>
</evidence>
<dbReference type="PANTHER" id="PTHR46095:SF1">
    <property type="entry name" value="ZINC FINGER PROTEIN 593"/>
    <property type="match status" value="1"/>
</dbReference>
<dbReference type="InterPro" id="IPR013087">
    <property type="entry name" value="Znf_C2H2_type"/>
</dbReference>
<feature type="domain" description="C2H2-type" evidence="12">
    <location>
        <begin position="60"/>
        <end position="89"/>
    </location>
</feature>
<name>A0ABR2WUV5_9FUNG</name>